<evidence type="ECO:0000313" key="2">
    <source>
        <dbReference type="EMBL" id="VAX11785.1"/>
    </source>
</evidence>
<keyword evidence="1" id="KW-0472">Membrane</keyword>
<keyword evidence="1" id="KW-1133">Transmembrane helix</keyword>
<protein>
    <submittedName>
        <fullName evidence="2">RelB/StbD replicon stabilization protein (Antitoxin to RelE/StbE)</fullName>
    </submittedName>
</protein>
<sequence length="113" mass="12710">MSKVVAYSLFGLLIGLVASVYLVQVIGVKVKKSMSKIIQYSNEPIGDLKLIPDFLPSPEELALKQQNTKVTISLSSESVAYFKDTAKKHHMQYQKIIRQLLDEYVAHQKSANK</sequence>
<dbReference type="AlphaFoldDB" id="A0A3B1BZF0"/>
<evidence type="ECO:0000256" key="1">
    <source>
        <dbReference type="SAM" id="Phobius"/>
    </source>
</evidence>
<reference evidence="2" key="1">
    <citation type="submission" date="2018-06" db="EMBL/GenBank/DDBJ databases">
        <authorList>
            <person name="Zhirakovskaya E."/>
        </authorList>
    </citation>
    <scope>NUCLEOTIDE SEQUENCE</scope>
</reference>
<name>A0A3B1BZF0_9ZZZZ</name>
<dbReference type="EMBL" id="UOFY01000075">
    <property type="protein sequence ID" value="VAX11785.1"/>
    <property type="molecule type" value="Genomic_DNA"/>
</dbReference>
<feature type="transmembrane region" description="Helical" evidence="1">
    <location>
        <begin position="6"/>
        <end position="28"/>
    </location>
</feature>
<accession>A0A3B1BZF0</accession>
<proteinExistence type="predicted"/>
<organism evidence="2">
    <name type="scientific">hydrothermal vent metagenome</name>
    <dbReference type="NCBI Taxonomy" id="652676"/>
    <lineage>
        <taxon>unclassified sequences</taxon>
        <taxon>metagenomes</taxon>
        <taxon>ecological metagenomes</taxon>
    </lineage>
</organism>
<keyword evidence="1" id="KW-0812">Transmembrane</keyword>
<gene>
    <name evidence="2" type="ORF">MNBD_GAMMA25-2191</name>
</gene>